<dbReference type="InterPro" id="IPR002549">
    <property type="entry name" value="AI-2E-like"/>
</dbReference>
<comment type="subcellular location">
    <subcellularLocation>
        <location evidence="1">Cell membrane</location>
        <topology evidence="1">Multi-pass membrane protein</topology>
    </subcellularLocation>
</comment>
<proteinExistence type="inferred from homology"/>
<keyword evidence="6 8" id="KW-1133">Transmembrane helix</keyword>
<dbReference type="AlphaFoldDB" id="A0A0G0W5A7"/>
<reference evidence="9 10" key="1">
    <citation type="journal article" date="2015" name="Nature">
        <title>rRNA introns, odd ribosomes, and small enigmatic genomes across a large radiation of phyla.</title>
        <authorList>
            <person name="Brown C.T."/>
            <person name="Hug L.A."/>
            <person name="Thomas B.C."/>
            <person name="Sharon I."/>
            <person name="Castelle C.J."/>
            <person name="Singh A."/>
            <person name="Wilkins M.J."/>
            <person name="Williams K.H."/>
            <person name="Banfield J.F."/>
        </authorList>
    </citation>
    <scope>NUCLEOTIDE SEQUENCE [LARGE SCALE GENOMIC DNA]</scope>
</reference>
<dbReference type="GO" id="GO:0005886">
    <property type="term" value="C:plasma membrane"/>
    <property type="evidence" value="ECO:0007669"/>
    <property type="project" value="UniProtKB-SubCell"/>
</dbReference>
<evidence type="ECO:0000256" key="6">
    <source>
        <dbReference type="ARBA" id="ARBA00022989"/>
    </source>
</evidence>
<organism evidence="9 10">
    <name type="scientific">Candidatus Nomurabacteria bacterium GW2011_GWB1_40_7</name>
    <dbReference type="NCBI Taxonomy" id="1618744"/>
    <lineage>
        <taxon>Bacteria</taxon>
        <taxon>Candidatus Nomuraibacteriota</taxon>
    </lineage>
</organism>
<feature type="transmembrane region" description="Helical" evidence="8">
    <location>
        <begin position="220"/>
        <end position="247"/>
    </location>
</feature>
<feature type="transmembrane region" description="Helical" evidence="8">
    <location>
        <begin position="126"/>
        <end position="147"/>
    </location>
</feature>
<sequence length="359" mass="39548">MTENKNITDISISTGTMVRVVLVAVCVLLLWFLRDLALVILTAIVIASFMDSSIPHLQKIGINRILGIIILYAGSLLTLFALFYLFAPLLITEIYNFSTFISSYAPDVSFLSYFQNEAFSGAKEIVSALSGRFSITALLSVSKAFVLNLSSGFFQVLSVAFGGIFNFVLIILISFYLSIQEKGIENFLRIIIPIQYEDYVVDLWTRSSYKIGLWVRGQMLVGFVVGVLIYLILSLLGIQYALLLAIIAGVMEMVPYGILVALIPTFAFSYLSDGISSALMVTGAYVIVHQFEVFLFAPLIIKKIVGLSPIVIILAVVIGFELDGFWGAILAIPVAVVMMEFLNDIEKDKILAHAGDEKK</sequence>
<dbReference type="GO" id="GO:0055085">
    <property type="term" value="P:transmembrane transport"/>
    <property type="evidence" value="ECO:0007669"/>
    <property type="project" value="TreeGrafter"/>
</dbReference>
<feature type="transmembrane region" description="Helical" evidence="8">
    <location>
        <begin position="293"/>
        <end position="318"/>
    </location>
</feature>
<dbReference type="PANTHER" id="PTHR21716:SF53">
    <property type="entry name" value="PERMEASE PERM-RELATED"/>
    <property type="match status" value="1"/>
</dbReference>
<feature type="transmembrane region" description="Helical" evidence="8">
    <location>
        <begin position="97"/>
        <end position="114"/>
    </location>
</feature>
<dbReference type="PANTHER" id="PTHR21716">
    <property type="entry name" value="TRANSMEMBRANE PROTEIN"/>
    <property type="match status" value="1"/>
</dbReference>
<dbReference type="Proteomes" id="UP000034452">
    <property type="component" value="Unassembled WGS sequence"/>
</dbReference>
<keyword evidence="5 8" id="KW-0812">Transmembrane</keyword>
<keyword evidence="7 8" id="KW-0472">Membrane</keyword>
<evidence type="ECO:0000313" key="9">
    <source>
        <dbReference type="EMBL" id="KKR70462.1"/>
    </source>
</evidence>
<evidence type="ECO:0000313" key="10">
    <source>
        <dbReference type="Proteomes" id="UP000034452"/>
    </source>
</evidence>
<evidence type="ECO:0000256" key="4">
    <source>
        <dbReference type="ARBA" id="ARBA00022475"/>
    </source>
</evidence>
<dbReference type="Pfam" id="PF01594">
    <property type="entry name" value="AI-2E_transport"/>
    <property type="match status" value="1"/>
</dbReference>
<feature type="transmembrane region" description="Helical" evidence="8">
    <location>
        <begin position="69"/>
        <end position="91"/>
    </location>
</feature>
<evidence type="ECO:0000256" key="7">
    <source>
        <dbReference type="ARBA" id="ARBA00023136"/>
    </source>
</evidence>
<evidence type="ECO:0000256" key="1">
    <source>
        <dbReference type="ARBA" id="ARBA00004651"/>
    </source>
</evidence>
<feature type="transmembrane region" description="Helical" evidence="8">
    <location>
        <begin position="38"/>
        <end position="57"/>
    </location>
</feature>
<gene>
    <name evidence="9" type="ORF">UU13_C0005G0018</name>
</gene>
<dbReference type="EMBL" id="LBZL01000005">
    <property type="protein sequence ID" value="KKR70462.1"/>
    <property type="molecule type" value="Genomic_DNA"/>
</dbReference>
<accession>A0A0G0W5A7</accession>
<evidence type="ECO:0000256" key="8">
    <source>
        <dbReference type="SAM" id="Phobius"/>
    </source>
</evidence>
<feature type="transmembrane region" description="Helical" evidence="8">
    <location>
        <begin position="153"/>
        <end position="179"/>
    </location>
</feature>
<keyword evidence="4" id="KW-1003">Cell membrane</keyword>
<evidence type="ECO:0000256" key="5">
    <source>
        <dbReference type="ARBA" id="ARBA00022692"/>
    </source>
</evidence>
<name>A0A0G0W5A7_9BACT</name>
<comment type="similarity">
    <text evidence="2">Belongs to the autoinducer-2 exporter (AI-2E) (TC 2.A.86) family.</text>
</comment>
<evidence type="ECO:0000256" key="2">
    <source>
        <dbReference type="ARBA" id="ARBA00009773"/>
    </source>
</evidence>
<keyword evidence="3" id="KW-0813">Transport</keyword>
<comment type="caution">
    <text evidence="9">The sequence shown here is derived from an EMBL/GenBank/DDBJ whole genome shotgun (WGS) entry which is preliminary data.</text>
</comment>
<protein>
    <recommendedName>
        <fullName evidence="11">Permease</fullName>
    </recommendedName>
</protein>
<evidence type="ECO:0000256" key="3">
    <source>
        <dbReference type="ARBA" id="ARBA00022448"/>
    </source>
</evidence>
<evidence type="ECO:0008006" key="11">
    <source>
        <dbReference type="Google" id="ProtNLM"/>
    </source>
</evidence>